<evidence type="ECO:0000256" key="1">
    <source>
        <dbReference type="ARBA" id="ARBA00004651"/>
    </source>
</evidence>
<feature type="transmembrane region" description="Helical" evidence="6">
    <location>
        <begin position="187"/>
        <end position="208"/>
    </location>
</feature>
<gene>
    <name evidence="7" type="ORF">GA0070621_5520</name>
</gene>
<evidence type="ECO:0000256" key="3">
    <source>
        <dbReference type="ARBA" id="ARBA00022692"/>
    </source>
</evidence>
<evidence type="ECO:0000256" key="6">
    <source>
        <dbReference type="SAM" id="Phobius"/>
    </source>
</evidence>
<organism evidence="7 8">
    <name type="scientific">Micromonospora narathiwatensis</name>
    <dbReference type="NCBI Taxonomy" id="299146"/>
    <lineage>
        <taxon>Bacteria</taxon>
        <taxon>Bacillati</taxon>
        <taxon>Actinomycetota</taxon>
        <taxon>Actinomycetes</taxon>
        <taxon>Micromonosporales</taxon>
        <taxon>Micromonosporaceae</taxon>
        <taxon>Micromonospora</taxon>
    </lineage>
</organism>
<dbReference type="Pfam" id="PF01810">
    <property type="entry name" value="LysE"/>
    <property type="match status" value="1"/>
</dbReference>
<dbReference type="PANTHER" id="PTHR30086">
    <property type="entry name" value="ARGININE EXPORTER PROTEIN ARGO"/>
    <property type="match status" value="1"/>
</dbReference>
<dbReference type="GO" id="GO:0015171">
    <property type="term" value="F:amino acid transmembrane transporter activity"/>
    <property type="evidence" value="ECO:0007669"/>
    <property type="project" value="TreeGrafter"/>
</dbReference>
<reference evidence="7 8" key="1">
    <citation type="submission" date="2016-06" db="EMBL/GenBank/DDBJ databases">
        <authorList>
            <person name="Kjaerup R.B."/>
            <person name="Dalgaard T.S."/>
            <person name="Juul-Madsen H.R."/>
        </authorList>
    </citation>
    <scope>NUCLEOTIDE SEQUENCE [LARGE SCALE GENOMIC DNA]</scope>
    <source>
        <strain evidence="7 8">DSM 45248</strain>
    </source>
</reference>
<keyword evidence="4 6" id="KW-1133">Transmembrane helix</keyword>
<dbReference type="Proteomes" id="UP000198765">
    <property type="component" value="Chromosome I"/>
</dbReference>
<feature type="transmembrane region" description="Helical" evidence="6">
    <location>
        <begin position="16"/>
        <end position="38"/>
    </location>
</feature>
<protein>
    <submittedName>
        <fullName evidence="7">L-lysine exporter family protein LysE/ArgO</fullName>
    </submittedName>
</protein>
<feature type="transmembrane region" description="Helical" evidence="6">
    <location>
        <begin position="154"/>
        <end position="175"/>
    </location>
</feature>
<dbReference type="PATRIC" id="fig|299146.4.peg.5694"/>
<sequence length="209" mass="21367">MPVPSVGPVPDPLPSAVAGFSVSLALIVAIGAQNAFVLRQGLRREHMLPVVVACAASDALLITAGIAGLGTAVADRPGLLSAIRWGGAAFLLGYAVLAARRALRPGALTPTDRPPTTLRATVLACLAFTYLNPHVYLDTVLLLGGVAQQYEQRWAFGVGATSASVAWFTALGAGAHRLAPLLARTTAWRVLDGAVAVVMTGTAAALLLG</sequence>
<keyword evidence="8" id="KW-1185">Reference proteome</keyword>
<dbReference type="InterPro" id="IPR001123">
    <property type="entry name" value="LeuE-type"/>
</dbReference>
<comment type="subcellular location">
    <subcellularLocation>
        <location evidence="1">Cell membrane</location>
        <topology evidence="1">Multi-pass membrane protein</topology>
    </subcellularLocation>
</comment>
<feature type="transmembrane region" description="Helical" evidence="6">
    <location>
        <begin position="50"/>
        <end position="73"/>
    </location>
</feature>
<feature type="transmembrane region" description="Helical" evidence="6">
    <location>
        <begin position="79"/>
        <end position="99"/>
    </location>
</feature>
<dbReference type="AlphaFoldDB" id="A0A1A9AEF7"/>
<accession>A0A1A9AEF7</accession>
<evidence type="ECO:0000256" key="2">
    <source>
        <dbReference type="ARBA" id="ARBA00022475"/>
    </source>
</evidence>
<evidence type="ECO:0000256" key="4">
    <source>
        <dbReference type="ARBA" id="ARBA00022989"/>
    </source>
</evidence>
<proteinExistence type="predicted"/>
<dbReference type="EMBL" id="LT594324">
    <property type="protein sequence ID" value="SBT54551.1"/>
    <property type="molecule type" value="Genomic_DNA"/>
</dbReference>
<keyword evidence="3 6" id="KW-0812">Transmembrane</keyword>
<dbReference type="PANTHER" id="PTHR30086:SF20">
    <property type="entry name" value="ARGININE EXPORTER PROTEIN ARGO-RELATED"/>
    <property type="match status" value="1"/>
</dbReference>
<keyword evidence="2" id="KW-1003">Cell membrane</keyword>
<keyword evidence="5 6" id="KW-0472">Membrane</keyword>
<dbReference type="GO" id="GO:0005886">
    <property type="term" value="C:plasma membrane"/>
    <property type="evidence" value="ECO:0007669"/>
    <property type="project" value="UniProtKB-SubCell"/>
</dbReference>
<evidence type="ECO:0000313" key="8">
    <source>
        <dbReference type="Proteomes" id="UP000198765"/>
    </source>
</evidence>
<name>A0A1A9AEF7_9ACTN</name>
<evidence type="ECO:0000313" key="7">
    <source>
        <dbReference type="EMBL" id="SBT54551.1"/>
    </source>
</evidence>
<evidence type="ECO:0000256" key="5">
    <source>
        <dbReference type="ARBA" id="ARBA00023136"/>
    </source>
</evidence>